<comment type="caution">
    <text evidence="1">The sequence shown here is derived from an EMBL/GenBank/DDBJ whole genome shotgun (WGS) entry which is preliminary data.</text>
</comment>
<protein>
    <submittedName>
        <fullName evidence="1">Uncharacterized protein</fullName>
    </submittedName>
</protein>
<dbReference type="AlphaFoldDB" id="A0A917FY20"/>
<accession>A0A917FY20</accession>
<dbReference type="RefSeq" id="WP_188532188.1">
    <property type="nucleotide sequence ID" value="NZ_BMGR01000011.1"/>
</dbReference>
<reference evidence="1" key="1">
    <citation type="journal article" date="2014" name="Int. J. Syst. Evol. Microbiol.">
        <title>Complete genome sequence of Corynebacterium casei LMG S-19264T (=DSM 44701T), isolated from a smear-ripened cheese.</title>
        <authorList>
            <consortium name="US DOE Joint Genome Institute (JGI-PGF)"/>
            <person name="Walter F."/>
            <person name="Albersmeier A."/>
            <person name="Kalinowski J."/>
            <person name="Ruckert C."/>
        </authorList>
    </citation>
    <scope>NUCLEOTIDE SEQUENCE</scope>
    <source>
        <strain evidence="1">CGMCC 1.12987</strain>
    </source>
</reference>
<reference evidence="1" key="2">
    <citation type="submission" date="2020-09" db="EMBL/GenBank/DDBJ databases">
        <authorList>
            <person name="Sun Q."/>
            <person name="Zhou Y."/>
        </authorList>
    </citation>
    <scope>NUCLEOTIDE SEQUENCE</scope>
    <source>
        <strain evidence="1">CGMCC 1.12987</strain>
    </source>
</reference>
<name>A0A917FY20_9BACL</name>
<keyword evidence="2" id="KW-1185">Reference proteome</keyword>
<sequence length="298" mass="33841">MEKKRCLFCNETVEVETIDDCDWYISCCCSPDGSYGLHNHSFEFYQSLSYETKRQMFPIISAHIREQTDCGETVALAGEDLNAIETDPRRPVTIEDKGYRLLQYLHRHTSKPGEPVVIRQLSKSFNLTYSPNLQELVYIITKLMDEKSLEREGSTFKLTEKGWREAVASGRGRSYKPCVVLLPDVDKQRPEWSVNVLPTIEQCGYLPHVIEKAEAGQTGDHMEQLLSKCKLVIADLTGHSPEVYFAAGLALGMNKTVIWTLPHGEANRLPVHSELIRPLVWETTDELAAMVHQRLSLS</sequence>
<proteinExistence type="predicted"/>
<evidence type="ECO:0000313" key="1">
    <source>
        <dbReference type="EMBL" id="GGG13555.1"/>
    </source>
</evidence>
<gene>
    <name evidence="1" type="ORF">GCM10010916_33090</name>
</gene>
<dbReference type="EMBL" id="BMGR01000011">
    <property type="protein sequence ID" value="GGG13555.1"/>
    <property type="molecule type" value="Genomic_DNA"/>
</dbReference>
<evidence type="ECO:0000313" key="2">
    <source>
        <dbReference type="Proteomes" id="UP000644756"/>
    </source>
</evidence>
<organism evidence="1 2">
    <name type="scientific">Paenibacillus abyssi</name>
    <dbReference type="NCBI Taxonomy" id="1340531"/>
    <lineage>
        <taxon>Bacteria</taxon>
        <taxon>Bacillati</taxon>
        <taxon>Bacillota</taxon>
        <taxon>Bacilli</taxon>
        <taxon>Bacillales</taxon>
        <taxon>Paenibacillaceae</taxon>
        <taxon>Paenibacillus</taxon>
    </lineage>
</organism>
<dbReference type="Proteomes" id="UP000644756">
    <property type="component" value="Unassembled WGS sequence"/>
</dbReference>